<dbReference type="GO" id="GO:0000164">
    <property type="term" value="C:protein phosphatase type 1 complex"/>
    <property type="evidence" value="ECO:0007669"/>
    <property type="project" value="TreeGrafter"/>
</dbReference>
<feature type="domain" description="CBM21" evidence="3">
    <location>
        <begin position="127"/>
        <end position="235"/>
    </location>
</feature>
<dbReference type="EMBL" id="JAFBMS010000014">
    <property type="protein sequence ID" value="KAG9346931.1"/>
    <property type="molecule type" value="Genomic_DNA"/>
</dbReference>
<evidence type="ECO:0000259" key="3">
    <source>
        <dbReference type="PROSITE" id="PS51159"/>
    </source>
</evidence>
<dbReference type="PROSITE" id="PS51159">
    <property type="entry name" value="CBM21"/>
    <property type="match status" value="1"/>
</dbReference>
<evidence type="ECO:0000313" key="4">
    <source>
        <dbReference type="EMBL" id="KAG9346931.1"/>
    </source>
</evidence>
<feature type="transmembrane region" description="Helical" evidence="2">
    <location>
        <begin position="1058"/>
        <end position="1091"/>
    </location>
</feature>
<sequence length="1107" mass="124430">MSAASNSVVPPVPSSDSPMETAGEPRLFGASSFLEVVDCSSWDVDEDELEGRLKPKSSPLRPMAYTRSATGIGRTPATHSEGVAAAARRGSTPPGMEALEGNGRETEEYFLSSLFTVPQSPEELLTKLEEQKCDLECIELLPGTTSLRGVIRVLNLSYDKIVYVRTTLDGWATHFDLLAEFIPGSSDGETDRFMFKLTLVPPFDKEGAKVEFCLRYETPGGTYWANNNGMNYVVFCHQRAAKEAKEKQQEEVNSKIKKSCLKLTSKDFAINTSPVTICAETADTPTQKQEVVVVRKPLENPALQSDGRHGDSHPKSLVDNNQDYSWRRRRRTARLAQLRNHFYPTDAETQDEGISGKGEETSNMETMKEIQTAPHWETTSNLPGMPDRNQINGMESTPTCDRIPRTSCISDSDSALPFRPENVGGWDRANSNSRHINHHMPDTAQAPPEDRTTTVGSWESWDNFDPAASFTENFSRQLDLSDGPASEVNGETGTWEHAAPGGEEKEQMSAKRDDEQKMDEAAQSRLWTETSDVKRQSTDLYTSPMDQPKLSLDEVSKPMISELLMADTSAPTRHKEAPYSQDEDKVHSSHVLTLWGDEDVKADMVGVEGIDGVGEYAKSRSDQFTVESPELPPSPAEEVTLTEVGLESLRQEVTEGISSEESVPSEIYPRTDHSIHDMVCSSTTFTQTYRGKVENARDREGEVFRERADRDEEESMENVESLNEDEETSMEYDYELLDNEEDLSSKEIGDPNTENEEGILVGTESKEDLPEEEEMLQGSEEDVYDEEEMLMETEEDHYYEEDLLMDNDDLYGEEKMDLESKQGVEKVRDEGSMTHEDLSLVDQGISPEEQDLDDEVARILGGITNTNENNREYPEKGKDILRKEEAYLSKKEEDWHGKEVQHQEGVGEPCSEIELDVSEGGRRNGLATKERRQNSPSTDSQPDEKMDQSAPGVKTQQLKSQTSSGFDQDTSTCSGLYTPSPSVTVVRLRPMLLSSTREMTDERSDAGEDHPPQADLGPVEEPGYHATVHLPPVEKVENVARNYLSRWRDLLSRNVSRAILYALLCLIFFVTAFHYDFLACFAFYLLTVYWFCFHWEKQRLQGTDRIE</sequence>
<feature type="region of interest" description="Disordered" evidence="1">
    <location>
        <begin position="395"/>
        <end position="458"/>
    </location>
</feature>
<feature type="region of interest" description="Disordered" evidence="1">
    <location>
        <begin position="817"/>
        <end position="847"/>
    </location>
</feature>
<feature type="region of interest" description="Disordered" evidence="1">
    <location>
        <begin position="300"/>
        <end position="323"/>
    </location>
</feature>
<dbReference type="Gene3D" id="2.60.40.2440">
    <property type="entry name" value="Carbohydrate binding type-21 domain"/>
    <property type="match status" value="1"/>
</dbReference>
<evidence type="ECO:0000313" key="5">
    <source>
        <dbReference type="Proteomes" id="UP000824540"/>
    </source>
</evidence>
<feature type="region of interest" description="Disordered" evidence="1">
    <location>
        <begin position="703"/>
        <end position="729"/>
    </location>
</feature>
<dbReference type="GO" id="GO:2001069">
    <property type="term" value="F:glycogen binding"/>
    <property type="evidence" value="ECO:0007669"/>
    <property type="project" value="TreeGrafter"/>
</dbReference>
<dbReference type="GO" id="GO:0005979">
    <property type="term" value="P:regulation of glycogen biosynthetic process"/>
    <property type="evidence" value="ECO:0007669"/>
    <property type="project" value="TreeGrafter"/>
</dbReference>
<keyword evidence="2" id="KW-0472">Membrane</keyword>
<feature type="region of interest" description="Disordered" evidence="1">
    <location>
        <begin position="891"/>
        <end position="975"/>
    </location>
</feature>
<dbReference type="Pfam" id="PF03370">
    <property type="entry name" value="CBM_21"/>
    <property type="match status" value="1"/>
</dbReference>
<dbReference type="AlphaFoldDB" id="A0A8T2P6M9"/>
<dbReference type="InterPro" id="IPR038175">
    <property type="entry name" value="CBM21_dom_sf"/>
</dbReference>
<feature type="compositionally biased region" description="Basic and acidic residues" evidence="1">
    <location>
        <begin position="306"/>
        <end position="316"/>
    </location>
</feature>
<feature type="region of interest" description="Disordered" evidence="1">
    <location>
        <begin position="478"/>
        <end position="515"/>
    </location>
</feature>
<dbReference type="Proteomes" id="UP000824540">
    <property type="component" value="Unassembled WGS sequence"/>
</dbReference>
<evidence type="ECO:0000256" key="2">
    <source>
        <dbReference type="SAM" id="Phobius"/>
    </source>
</evidence>
<proteinExistence type="predicted"/>
<dbReference type="InterPro" id="IPR005036">
    <property type="entry name" value="CBM21_dom"/>
</dbReference>
<keyword evidence="5" id="KW-1185">Reference proteome</keyword>
<feature type="region of interest" description="Disordered" evidence="1">
    <location>
        <begin position="741"/>
        <end position="784"/>
    </location>
</feature>
<keyword evidence="2" id="KW-0812">Transmembrane</keyword>
<feature type="compositionally biased region" description="Basic and acidic residues" evidence="1">
    <location>
        <begin position="891"/>
        <end position="902"/>
    </location>
</feature>
<dbReference type="PANTHER" id="PTHR12307">
    <property type="entry name" value="PROTEIN PHOSPHATASE 1 REGULATORY SUBUNIT"/>
    <property type="match status" value="1"/>
</dbReference>
<dbReference type="PANTHER" id="PTHR12307:SF2">
    <property type="entry name" value="PROTEIN PHOSPHATASE 1 REGULATORY SUBUNIT 3A"/>
    <property type="match status" value="1"/>
</dbReference>
<name>A0A8T2P6M9_9TELE</name>
<protein>
    <recommendedName>
        <fullName evidence="3">CBM21 domain-containing protein</fullName>
    </recommendedName>
</protein>
<evidence type="ECO:0000256" key="1">
    <source>
        <dbReference type="SAM" id="MobiDB-lite"/>
    </source>
</evidence>
<reference evidence="4" key="1">
    <citation type="thesis" date="2021" institute="BYU ScholarsArchive" country="Provo, UT, USA">
        <title>Applications of and Algorithms for Genome Assembly and Genomic Analyses with an Emphasis on Marine Teleosts.</title>
        <authorList>
            <person name="Pickett B.D."/>
        </authorList>
    </citation>
    <scope>NUCLEOTIDE SEQUENCE</scope>
    <source>
        <strain evidence="4">HI-2016</strain>
    </source>
</reference>
<feature type="compositionally biased region" description="Basic and acidic residues" evidence="1">
    <location>
        <begin position="817"/>
        <end position="838"/>
    </location>
</feature>
<feature type="compositionally biased region" description="Low complexity" evidence="1">
    <location>
        <begin position="1"/>
        <end position="18"/>
    </location>
</feature>
<accession>A0A8T2P6M9</accession>
<feature type="compositionally biased region" description="Acidic residues" evidence="1">
    <location>
        <begin position="769"/>
        <end position="784"/>
    </location>
</feature>
<keyword evidence="2" id="KW-1133">Transmembrane helix</keyword>
<feature type="compositionally biased region" description="Acidic residues" evidence="1">
    <location>
        <begin position="711"/>
        <end position="729"/>
    </location>
</feature>
<feature type="compositionally biased region" description="Basic and acidic residues" evidence="1">
    <location>
        <begin position="502"/>
        <end position="515"/>
    </location>
</feature>
<comment type="caution">
    <text evidence="4">The sequence shown here is derived from an EMBL/GenBank/DDBJ whole genome shotgun (WGS) entry which is preliminary data.</text>
</comment>
<gene>
    <name evidence="4" type="ORF">JZ751_005858</name>
</gene>
<feature type="compositionally biased region" description="Polar residues" evidence="1">
    <location>
        <begin position="954"/>
        <end position="975"/>
    </location>
</feature>
<dbReference type="GO" id="GO:0008157">
    <property type="term" value="F:protein phosphatase 1 binding"/>
    <property type="evidence" value="ECO:0007669"/>
    <property type="project" value="TreeGrafter"/>
</dbReference>
<dbReference type="OrthoDB" id="8942186at2759"/>
<feature type="region of interest" description="Disordered" evidence="1">
    <location>
        <begin position="1"/>
        <end position="26"/>
    </location>
</feature>
<organism evidence="4 5">
    <name type="scientific">Albula glossodonta</name>
    <name type="common">roundjaw bonefish</name>
    <dbReference type="NCBI Taxonomy" id="121402"/>
    <lineage>
        <taxon>Eukaryota</taxon>
        <taxon>Metazoa</taxon>
        <taxon>Chordata</taxon>
        <taxon>Craniata</taxon>
        <taxon>Vertebrata</taxon>
        <taxon>Euteleostomi</taxon>
        <taxon>Actinopterygii</taxon>
        <taxon>Neopterygii</taxon>
        <taxon>Teleostei</taxon>
        <taxon>Albuliformes</taxon>
        <taxon>Albulidae</taxon>
        <taxon>Albula</taxon>
    </lineage>
</organism>
<dbReference type="InterPro" id="IPR050782">
    <property type="entry name" value="PP1_regulatory_subunit_3"/>
</dbReference>